<name>E8X508_GRATM</name>
<keyword evidence="2" id="KW-1185">Reference proteome</keyword>
<protein>
    <submittedName>
        <fullName evidence="1">Uncharacterized protein</fullName>
    </submittedName>
</protein>
<dbReference type="HOGENOM" id="CLU_3234226_0_0_0"/>
<dbReference type="Proteomes" id="UP000000343">
    <property type="component" value="Chromosome"/>
</dbReference>
<dbReference type="AlphaFoldDB" id="E8X508"/>
<gene>
    <name evidence="1" type="ordered locus">AciX9_0123</name>
</gene>
<evidence type="ECO:0000313" key="1">
    <source>
        <dbReference type="EMBL" id="ADW67200.1"/>
    </source>
</evidence>
<reference evidence="2" key="1">
    <citation type="submission" date="2011-01" db="EMBL/GenBank/DDBJ databases">
        <title>Complete sequence of chromosome of Acidobacterium sp. MP5ACTX9.</title>
        <authorList>
            <consortium name="US DOE Joint Genome Institute"/>
            <person name="Lucas S."/>
            <person name="Copeland A."/>
            <person name="Lapidus A."/>
            <person name="Cheng J.-F."/>
            <person name="Goodwin L."/>
            <person name="Pitluck S."/>
            <person name="Teshima H."/>
            <person name="Detter J.C."/>
            <person name="Han C."/>
            <person name="Tapia R."/>
            <person name="Land M."/>
            <person name="Hauser L."/>
            <person name="Kyrpides N."/>
            <person name="Ivanova N."/>
            <person name="Ovchinnikova G."/>
            <person name="Pagani I."/>
            <person name="Rawat S.R."/>
            <person name="Mannisto M."/>
            <person name="Haggblom M.M."/>
            <person name="Woyke T."/>
        </authorList>
    </citation>
    <scope>NUCLEOTIDE SEQUENCE [LARGE SCALE GENOMIC DNA]</scope>
    <source>
        <strain evidence="2">MP5ACTX9</strain>
    </source>
</reference>
<organism evidence="2">
    <name type="scientific">Granulicella tundricola (strain ATCC BAA-1859 / DSM 23138 / MP5ACTX9)</name>
    <dbReference type="NCBI Taxonomy" id="1198114"/>
    <lineage>
        <taxon>Bacteria</taxon>
        <taxon>Pseudomonadati</taxon>
        <taxon>Acidobacteriota</taxon>
        <taxon>Terriglobia</taxon>
        <taxon>Terriglobales</taxon>
        <taxon>Acidobacteriaceae</taxon>
        <taxon>Granulicella</taxon>
    </lineage>
</organism>
<proteinExistence type="predicted"/>
<dbReference type="EMBL" id="CP002480">
    <property type="protein sequence ID" value="ADW67200.1"/>
    <property type="molecule type" value="Genomic_DNA"/>
</dbReference>
<dbReference type="PaxDb" id="1198114-AciX9_0123"/>
<sequence length="43" mass="4847">MHALTEISRKSLSTNNFGRMFARFLAKFVETVDARDVGVMTTP</sequence>
<dbReference type="KEGG" id="acm:AciX9_0123"/>
<evidence type="ECO:0000313" key="2">
    <source>
        <dbReference type="Proteomes" id="UP000000343"/>
    </source>
</evidence>
<accession>E8X508</accession>